<dbReference type="PANTHER" id="PTHR12907">
    <property type="entry name" value="EGL NINE HOMOLOG-RELATED"/>
    <property type="match status" value="1"/>
</dbReference>
<feature type="compositionally biased region" description="Polar residues" evidence="12">
    <location>
        <begin position="51"/>
        <end position="60"/>
    </location>
</feature>
<evidence type="ECO:0000256" key="4">
    <source>
        <dbReference type="ARBA" id="ARBA00022833"/>
    </source>
</evidence>
<evidence type="ECO:0000256" key="5">
    <source>
        <dbReference type="ARBA" id="ARBA00022896"/>
    </source>
</evidence>
<dbReference type="Pfam" id="PF13640">
    <property type="entry name" value="2OG-FeII_Oxy_3"/>
    <property type="match status" value="1"/>
</dbReference>
<dbReference type="GO" id="GO:0008198">
    <property type="term" value="F:ferrous iron binding"/>
    <property type="evidence" value="ECO:0007669"/>
    <property type="project" value="TreeGrafter"/>
</dbReference>
<dbReference type="InterPro" id="IPR006620">
    <property type="entry name" value="Pro_4_hyd_alph"/>
</dbReference>
<dbReference type="OrthoDB" id="5952526at2759"/>
<dbReference type="AlphaFoldDB" id="A0A7I4YUP8"/>
<dbReference type="PROSITE" id="PS01360">
    <property type="entry name" value="ZF_MYND_1"/>
    <property type="match status" value="1"/>
</dbReference>
<dbReference type="InterPro" id="IPR005123">
    <property type="entry name" value="Oxoglu/Fe-dep_dioxygenase_dom"/>
</dbReference>
<evidence type="ECO:0000256" key="2">
    <source>
        <dbReference type="ARBA" id="ARBA00022723"/>
    </source>
</evidence>
<dbReference type="Proteomes" id="UP000025227">
    <property type="component" value="Unplaced"/>
</dbReference>
<dbReference type="EC" id="1.14.11.29" evidence="9"/>
<proteinExistence type="predicted"/>
<evidence type="ECO:0000256" key="7">
    <source>
        <dbReference type="ARBA" id="ARBA00023002"/>
    </source>
</evidence>
<dbReference type="PROSITE" id="PS51471">
    <property type="entry name" value="FE2OG_OXY"/>
    <property type="match status" value="1"/>
</dbReference>
<dbReference type="GO" id="GO:0008270">
    <property type="term" value="F:zinc ion binding"/>
    <property type="evidence" value="ECO:0007669"/>
    <property type="project" value="UniProtKB-KW"/>
</dbReference>
<dbReference type="WBParaSite" id="HCON_00136300-00001">
    <property type="protein sequence ID" value="HCON_00136300-00001"/>
    <property type="gene ID" value="HCON_00136300"/>
</dbReference>
<protein>
    <recommendedName>
        <fullName evidence="9">hypoxia-inducible factor-proline dioxygenase</fullName>
        <ecNumber evidence="9">1.14.11.29</ecNumber>
    </recommendedName>
</protein>
<evidence type="ECO:0000259" key="13">
    <source>
        <dbReference type="PROSITE" id="PS50865"/>
    </source>
</evidence>
<evidence type="ECO:0000259" key="14">
    <source>
        <dbReference type="PROSITE" id="PS51471"/>
    </source>
</evidence>
<dbReference type="SUPFAM" id="SSF144232">
    <property type="entry name" value="HIT/MYND zinc finger-like"/>
    <property type="match status" value="1"/>
</dbReference>
<evidence type="ECO:0000256" key="1">
    <source>
        <dbReference type="ARBA" id="ARBA00001961"/>
    </source>
</evidence>
<accession>A0A7I4YUP8</accession>
<dbReference type="SMART" id="SM00702">
    <property type="entry name" value="P4Hc"/>
    <property type="match status" value="1"/>
</dbReference>
<keyword evidence="3 11" id="KW-0863">Zinc-finger</keyword>
<feature type="compositionally biased region" description="Low complexity" evidence="12">
    <location>
        <begin position="135"/>
        <end position="153"/>
    </location>
</feature>
<dbReference type="InterPro" id="IPR051559">
    <property type="entry name" value="HIF_prolyl_hydroxylases"/>
</dbReference>
<feature type="region of interest" description="Disordered" evidence="12">
    <location>
        <begin position="450"/>
        <end position="565"/>
    </location>
</feature>
<keyword evidence="2" id="KW-0479">Metal-binding</keyword>
<evidence type="ECO:0000256" key="6">
    <source>
        <dbReference type="ARBA" id="ARBA00022964"/>
    </source>
</evidence>
<evidence type="ECO:0000256" key="8">
    <source>
        <dbReference type="ARBA" id="ARBA00023004"/>
    </source>
</evidence>
<keyword evidence="7" id="KW-0560">Oxidoreductase</keyword>
<dbReference type="GO" id="GO:0071456">
    <property type="term" value="P:cellular response to hypoxia"/>
    <property type="evidence" value="ECO:0007669"/>
    <property type="project" value="TreeGrafter"/>
</dbReference>
<dbReference type="PANTHER" id="PTHR12907:SF26">
    <property type="entry name" value="HIF PROLYL HYDROXYLASE, ISOFORM C"/>
    <property type="match status" value="1"/>
</dbReference>
<keyword evidence="4" id="KW-0862">Zinc</keyword>
<dbReference type="Pfam" id="PF01753">
    <property type="entry name" value="zf-MYND"/>
    <property type="match status" value="1"/>
</dbReference>
<feature type="domain" description="MYND-type" evidence="13">
    <location>
        <begin position="5"/>
        <end position="44"/>
    </location>
</feature>
<dbReference type="GO" id="GO:0031418">
    <property type="term" value="F:L-ascorbic acid binding"/>
    <property type="evidence" value="ECO:0007669"/>
    <property type="project" value="UniProtKB-KW"/>
</dbReference>
<evidence type="ECO:0000313" key="16">
    <source>
        <dbReference type="WBParaSite" id="HCON_00136300-00001"/>
    </source>
</evidence>
<sequence length="565" mass="62709">MLEKCRYCGCSDIKLLKQCLFCGAVAYCSDEHQQFDWKRHKPMCKQTQAESQRRQATAGPSSCTTCTQTETSSASSPDPSPPPMSFLGGSVPSSLVGQLSLESRVALSLLSDAIAPVSSAANHSNLANGSLFDASASVASSPSSPRPSTSAASSEERIVPTDDPDIQIIEAGPPSRISAGVLLGRCRKRPTPSNSIIFKDHLKNLVYNTTLQDHQNMMKKRGLTLNAHQTIVVRLRYIAEYVIRSLNEFGWAVVDNFLGDEHCRFTYKEIKCLYERGLFSAGQLMDGKHKDEYHVKDIRSDQIYWFDGIDPRANDAATVRLLVSMIDSVIQHFKGRLPPYDISGRSRAMLAIYPGNGTRYVKHVDNPVKDGRCITTIYYCNEDWDINKHGGTLRLYPETSLIPMDIDPKADRLVLFWSDRRNPHEVMPVFRPRFAVTIWYMDREERRKAIEKQAQEAGESDTAQRENERPAASPPPIQRLGKDHMQMFPSTSSEPSLANPEQSDRDGTGKAPAAPEKTAEKQGVTVTAPQAIRDPTAVRTTSKDSTSDDEEGSPPRPAAPADYEI</sequence>
<organism evidence="15 16">
    <name type="scientific">Haemonchus contortus</name>
    <name type="common">Barber pole worm</name>
    <dbReference type="NCBI Taxonomy" id="6289"/>
    <lineage>
        <taxon>Eukaryota</taxon>
        <taxon>Metazoa</taxon>
        <taxon>Ecdysozoa</taxon>
        <taxon>Nematoda</taxon>
        <taxon>Chromadorea</taxon>
        <taxon>Rhabditida</taxon>
        <taxon>Rhabditina</taxon>
        <taxon>Rhabditomorpha</taxon>
        <taxon>Strongyloidea</taxon>
        <taxon>Trichostrongylidae</taxon>
        <taxon>Haemonchus</taxon>
    </lineage>
</organism>
<evidence type="ECO:0000256" key="12">
    <source>
        <dbReference type="SAM" id="MobiDB-lite"/>
    </source>
</evidence>
<feature type="compositionally biased region" description="Low complexity" evidence="12">
    <location>
        <begin position="61"/>
        <end position="77"/>
    </location>
</feature>
<dbReference type="PROSITE" id="PS50865">
    <property type="entry name" value="ZF_MYND_2"/>
    <property type="match status" value="1"/>
</dbReference>
<dbReference type="InterPro" id="IPR044862">
    <property type="entry name" value="Pro_4_hyd_alph_FE2OG_OXY"/>
</dbReference>
<evidence type="ECO:0000256" key="3">
    <source>
        <dbReference type="ARBA" id="ARBA00022771"/>
    </source>
</evidence>
<comment type="catalytic activity">
    <reaction evidence="10">
        <text>L-prolyl-[hypoxia-inducible factor alpha subunit] + 2-oxoglutarate + O2 = trans-4-hydroxy-L-prolyl-[hypoxia-inducible factor alpha subunit] + succinate + CO2</text>
        <dbReference type="Rhea" id="RHEA:48400"/>
        <dbReference type="Rhea" id="RHEA-COMP:12093"/>
        <dbReference type="Rhea" id="RHEA-COMP:12094"/>
        <dbReference type="ChEBI" id="CHEBI:15379"/>
        <dbReference type="ChEBI" id="CHEBI:16526"/>
        <dbReference type="ChEBI" id="CHEBI:16810"/>
        <dbReference type="ChEBI" id="CHEBI:30031"/>
        <dbReference type="ChEBI" id="CHEBI:50342"/>
        <dbReference type="ChEBI" id="CHEBI:61965"/>
        <dbReference type="EC" id="1.14.11.29"/>
    </reaction>
</comment>
<reference evidence="16" key="1">
    <citation type="submission" date="2020-12" db="UniProtKB">
        <authorList>
            <consortium name="WormBaseParasite"/>
        </authorList>
    </citation>
    <scope>IDENTIFICATION</scope>
    <source>
        <strain evidence="16">MHco3</strain>
    </source>
</reference>
<feature type="region of interest" description="Disordered" evidence="12">
    <location>
        <begin position="51"/>
        <end position="89"/>
    </location>
</feature>
<feature type="region of interest" description="Disordered" evidence="12">
    <location>
        <begin position="135"/>
        <end position="165"/>
    </location>
</feature>
<feature type="domain" description="Fe2OG dioxygenase" evidence="14">
    <location>
        <begin position="344"/>
        <end position="442"/>
    </location>
</feature>
<keyword evidence="8" id="KW-0408">Iron</keyword>
<comment type="cofactor">
    <cofactor evidence="1">
        <name>L-ascorbate</name>
        <dbReference type="ChEBI" id="CHEBI:38290"/>
    </cofactor>
</comment>
<dbReference type="SUPFAM" id="SSF51197">
    <property type="entry name" value="Clavaminate synthase-like"/>
    <property type="match status" value="1"/>
</dbReference>
<keyword evidence="15" id="KW-1185">Reference proteome</keyword>
<keyword evidence="5" id="KW-0847">Vitamin C</keyword>
<dbReference type="InterPro" id="IPR002893">
    <property type="entry name" value="Znf_MYND"/>
</dbReference>
<dbReference type="GO" id="GO:0160082">
    <property type="term" value="F:hypoxia-inducible factor-proline dioxygenase activity"/>
    <property type="evidence" value="ECO:0007669"/>
    <property type="project" value="UniProtKB-EC"/>
</dbReference>
<evidence type="ECO:0000256" key="11">
    <source>
        <dbReference type="PROSITE-ProRule" id="PRU00134"/>
    </source>
</evidence>
<evidence type="ECO:0000256" key="9">
    <source>
        <dbReference type="ARBA" id="ARBA00039004"/>
    </source>
</evidence>
<dbReference type="Gene3D" id="2.60.120.620">
    <property type="entry name" value="q2cbj1_9rhob like domain"/>
    <property type="match status" value="1"/>
</dbReference>
<name>A0A7I4YUP8_HAECO</name>
<evidence type="ECO:0000313" key="15">
    <source>
        <dbReference type="Proteomes" id="UP000025227"/>
    </source>
</evidence>
<keyword evidence="6" id="KW-0223">Dioxygenase</keyword>
<feature type="compositionally biased region" description="Polar residues" evidence="12">
    <location>
        <begin position="488"/>
        <end position="501"/>
    </location>
</feature>
<evidence type="ECO:0000256" key="10">
    <source>
        <dbReference type="ARBA" id="ARBA00049134"/>
    </source>
</evidence>
<dbReference type="Gene3D" id="6.10.140.2220">
    <property type="match status" value="1"/>
</dbReference>